<evidence type="ECO:0000313" key="2">
    <source>
        <dbReference type="Proteomes" id="UP000184546"/>
    </source>
</evidence>
<dbReference type="GeneID" id="30971557"/>
<reference evidence="2" key="1">
    <citation type="journal article" date="2017" name="Genome Biol.">
        <title>Comparative genomics reveals high biological diversity and specific adaptations in the industrially and medically important fungal genus Aspergillus.</title>
        <authorList>
            <person name="de Vries R.P."/>
            <person name="Riley R."/>
            <person name="Wiebenga A."/>
            <person name="Aguilar-Osorio G."/>
            <person name="Amillis S."/>
            <person name="Uchima C.A."/>
            <person name="Anderluh G."/>
            <person name="Asadollahi M."/>
            <person name="Askin M."/>
            <person name="Barry K."/>
            <person name="Battaglia E."/>
            <person name="Bayram O."/>
            <person name="Benocci T."/>
            <person name="Braus-Stromeyer S.A."/>
            <person name="Caldana C."/>
            <person name="Canovas D."/>
            <person name="Cerqueira G.C."/>
            <person name="Chen F."/>
            <person name="Chen W."/>
            <person name="Choi C."/>
            <person name="Clum A."/>
            <person name="Dos Santos R.A."/>
            <person name="Damasio A.R."/>
            <person name="Diallinas G."/>
            <person name="Emri T."/>
            <person name="Fekete E."/>
            <person name="Flipphi M."/>
            <person name="Freyberg S."/>
            <person name="Gallo A."/>
            <person name="Gournas C."/>
            <person name="Habgood R."/>
            <person name="Hainaut M."/>
            <person name="Harispe M.L."/>
            <person name="Henrissat B."/>
            <person name="Hilden K.S."/>
            <person name="Hope R."/>
            <person name="Hossain A."/>
            <person name="Karabika E."/>
            <person name="Karaffa L."/>
            <person name="Karanyi Z."/>
            <person name="Krasevec N."/>
            <person name="Kuo A."/>
            <person name="Kusch H."/>
            <person name="LaButti K."/>
            <person name="Lagendijk E.L."/>
            <person name="Lapidus A."/>
            <person name="Levasseur A."/>
            <person name="Lindquist E."/>
            <person name="Lipzen A."/>
            <person name="Logrieco A.F."/>
            <person name="MacCabe A."/>
            <person name="Maekelae M.R."/>
            <person name="Malavazi I."/>
            <person name="Melin P."/>
            <person name="Meyer V."/>
            <person name="Mielnichuk N."/>
            <person name="Miskei M."/>
            <person name="Molnar A.P."/>
            <person name="Mule G."/>
            <person name="Ngan C.Y."/>
            <person name="Orejas M."/>
            <person name="Orosz E."/>
            <person name="Ouedraogo J.P."/>
            <person name="Overkamp K.M."/>
            <person name="Park H.-S."/>
            <person name="Perrone G."/>
            <person name="Piumi F."/>
            <person name="Punt P.J."/>
            <person name="Ram A.F."/>
            <person name="Ramon A."/>
            <person name="Rauscher S."/>
            <person name="Record E."/>
            <person name="Riano-Pachon D.M."/>
            <person name="Robert V."/>
            <person name="Roehrig J."/>
            <person name="Ruller R."/>
            <person name="Salamov A."/>
            <person name="Salih N.S."/>
            <person name="Samson R.A."/>
            <person name="Sandor E."/>
            <person name="Sanguinetti M."/>
            <person name="Schuetze T."/>
            <person name="Sepcic K."/>
            <person name="Shelest E."/>
            <person name="Sherlock G."/>
            <person name="Sophianopoulou V."/>
            <person name="Squina F.M."/>
            <person name="Sun H."/>
            <person name="Susca A."/>
            <person name="Todd R.B."/>
            <person name="Tsang A."/>
            <person name="Unkles S.E."/>
            <person name="van de Wiele N."/>
            <person name="van Rossen-Uffink D."/>
            <person name="Oliveira J.V."/>
            <person name="Vesth T.C."/>
            <person name="Visser J."/>
            <person name="Yu J.-H."/>
            <person name="Zhou M."/>
            <person name="Andersen M.R."/>
            <person name="Archer D.B."/>
            <person name="Baker S.E."/>
            <person name="Benoit I."/>
            <person name="Brakhage A.A."/>
            <person name="Braus G.H."/>
            <person name="Fischer R."/>
            <person name="Frisvad J.C."/>
            <person name="Goldman G.H."/>
            <person name="Houbraken J."/>
            <person name="Oakley B."/>
            <person name="Pocsi I."/>
            <person name="Scazzocchio C."/>
            <person name="Seiboth B."/>
            <person name="vanKuyk P.A."/>
            <person name="Wortman J."/>
            <person name="Dyer P.S."/>
            <person name="Grigoriev I.V."/>
        </authorList>
    </citation>
    <scope>NUCLEOTIDE SEQUENCE [LARGE SCALE GENOMIC DNA]</scope>
    <source>
        <strain evidence="2">ATCC 16872 / CBS 172.66 / WB 5094</strain>
    </source>
</reference>
<dbReference type="RefSeq" id="XP_020051397.1">
    <property type="nucleotide sequence ID" value="XM_020197743.1"/>
</dbReference>
<keyword evidence="2" id="KW-1185">Reference proteome</keyword>
<dbReference type="OMA" id="NACAETL"/>
<organism evidence="1 2">
    <name type="scientific">Aspergillus aculeatus (strain ATCC 16872 / CBS 172.66 / WB 5094)</name>
    <dbReference type="NCBI Taxonomy" id="690307"/>
    <lineage>
        <taxon>Eukaryota</taxon>
        <taxon>Fungi</taxon>
        <taxon>Dikarya</taxon>
        <taxon>Ascomycota</taxon>
        <taxon>Pezizomycotina</taxon>
        <taxon>Eurotiomycetes</taxon>
        <taxon>Eurotiomycetidae</taxon>
        <taxon>Eurotiales</taxon>
        <taxon>Aspergillaceae</taxon>
        <taxon>Aspergillus</taxon>
        <taxon>Aspergillus subgen. Circumdati</taxon>
    </lineage>
</organism>
<dbReference type="AlphaFoldDB" id="A0A1L9WG28"/>
<dbReference type="Proteomes" id="UP000184546">
    <property type="component" value="Unassembled WGS sequence"/>
</dbReference>
<gene>
    <name evidence="1" type="ORF">ASPACDRAFT_1860436</name>
</gene>
<dbReference type="EMBL" id="KV878991">
    <property type="protein sequence ID" value="OJJ95057.1"/>
    <property type="molecule type" value="Genomic_DNA"/>
</dbReference>
<proteinExistence type="predicted"/>
<sequence length="303" mass="31840">MSSYIRSPESYIISQLSHPSFNQALLLYSHSSRRCKALPAIMLSHTLTFASLLLGLALASTPETLTVHSSHGADHRALIQSIYDANGGTFSLSHLGEHFETASISGLVLFNSTAEYDLPSWWTSASSPVGNLSTVPLTSSSNHRRRAAVSYANPVCETPPTDDYRLLTKAQQEFLAGPACNALSYIAPDVFAYFGLIASNVKCGADLTFTCQVGITIAATEAGRWLGTGIQNACAETLASLDAECPEVGGAFEATVAATGSTFVVSATANSLGEAGCDDLSVSTSVCYAYTCNGECNPGNELP</sequence>
<name>A0A1L9WG28_ASPA1</name>
<dbReference type="VEuPathDB" id="FungiDB:ASPACDRAFT_1860436"/>
<evidence type="ECO:0000313" key="1">
    <source>
        <dbReference type="EMBL" id="OJJ95057.1"/>
    </source>
</evidence>
<accession>A0A1L9WG28</accession>
<protein>
    <submittedName>
        <fullName evidence="1">Uncharacterized protein</fullName>
    </submittedName>
</protein>